<dbReference type="GeneTree" id="ENSGT00390000012589"/>
<evidence type="ECO:0000313" key="4">
    <source>
        <dbReference type="Proteomes" id="UP000265120"/>
    </source>
</evidence>
<keyword evidence="2" id="KW-0812">Transmembrane</keyword>
<dbReference type="InParanoid" id="A0A3P8VZM3"/>
<dbReference type="AlphaFoldDB" id="A0A3P8VZM3"/>
<reference evidence="3" key="2">
    <citation type="submission" date="2025-08" db="UniProtKB">
        <authorList>
            <consortium name="Ensembl"/>
        </authorList>
    </citation>
    <scope>IDENTIFICATION</scope>
</reference>
<evidence type="ECO:0000256" key="1">
    <source>
        <dbReference type="SAM" id="MobiDB-lite"/>
    </source>
</evidence>
<dbReference type="PANTHER" id="PTHR14549">
    <property type="entry name" value="TRANSMEMBRANE PROTEIN 223"/>
    <property type="match status" value="1"/>
</dbReference>
<keyword evidence="2" id="KW-1133">Transmembrane helix</keyword>
<feature type="transmembrane region" description="Helical" evidence="2">
    <location>
        <begin position="94"/>
        <end position="114"/>
    </location>
</feature>
<dbReference type="Pfam" id="PF06979">
    <property type="entry name" value="TMEM70"/>
    <property type="match status" value="1"/>
</dbReference>
<evidence type="ECO:0000256" key="2">
    <source>
        <dbReference type="SAM" id="Phobius"/>
    </source>
</evidence>
<dbReference type="GO" id="GO:0007399">
    <property type="term" value="P:nervous system development"/>
    <property type="evidence" value="ECO:0007669"/>
    <property type="project" value="TreeGrafter"/>
</dbReference>
<proteinExistence type="predicted"/>
<evidence type="ECO:0000313" key="3">
    <source>
        <dbReference type="Ensembl" id="ENSCSEP00000020708.1"/>
    </source>
</evidence>
<feature type="transmembrane region" description="Helical" evidence="2">
    <location>
        <begin position="152"/>
        <end position="176"/>
    </location>
</feature>
<dbReference type="Proteomes" id="UP000265120">
    <property type="component" value="Chromosome 16"/>
</dbReference>
<dbReference type="Ensembl" id="ENSCSET00000020969.1">
    <property type="protein sequence ID" value="ENSCSEP00000020708.1"/>
    <property type="gene ID" value="ENSCSEG00000013222.1"/>
</dbReference>
<dbReference type="GO" id="GO:0005739">
    <property type="term" value="C:mitochondrion"/>
    <property type="evidence" value="ECO:0007669"/>
    <property type="project" value="TreeGrafter"/>
</dbReference>
<dbReference type="PANTHER" id="PTHR14549:SF2">
    <property type="entry name" value="TRANSMEMBRANE PROTEIN 223"/>
    <property type="match status" value="1"/>
</dbReference>
<organism evidence="3 4">
    <name type="scientific">Cynoglossus semilaevis</name>
    <name type="common">Tongue sole</name>
    <dbReference type="NCBI Taxonomy" id="244447"/>
    <lineage>
        <taxon>Eukaryota</taxon>
        <taxon>Metazoa</taxon>
        <taxon>Chordata</taxon>
        <taxon>Craniata</taxon>
        <taxon>Vertebrata</taxon>
        <taxon>Euteleostomi</taxon>
        <taxon>Actinopterygii</taxon>
        <taxon>Neopterygii</taxon>
        <taxon>Teleostei</taxon>
        <taxon>Neoteleostei</taxon>
        <taxon>Acanthomorphata</taxon>
        <taxon>Carangaria</taxon>
        <taxon>Pleuronectiformes</taxon>
        <taxon>Pleuronectoidei</taxon>
        <taxon>Cynoglossidae</taxon>
        <taxon>Cynoglossinae</taxon>
        <taxon>Cynoglossus</taxon>
    </lineage>
</organism>
<reference evidence="3" key="3">
    <citation type="submission" date="2025-09" db="UniProtKB">
        <authorList>
            <consortium name="Ensembl"/>
        </authorList>
    </citation>
    <scope>IDENTIFICATION</scope>
</reference>
<dbReference type="InterPro" id="IPR026100">
    <property type="entry name" value="Tmem223"/>
</dbReference>
<keyword evidence="4" id="KW-1185">Reference proteome</keyword>
<keyword evidence="2" id="KW-0472">Membrane</keyword>
<feature type="region of interest" description="Disordered" evidence="1">
    <location>
        <begin position="211"/>
        <end position="233"/>
    </location>
</feature>
<protein>
    <submittedName>
        <fullName evidence="3">Transmembrane protein 223</fullName>
    </submittedName>
</protein>
<accession>A0A3P8VZM3</accession>
<dbReference type="InterPro" id="IPR045325">
    <property type="entry name" value="TMEM70/TMEM186/TMEM223"/>
</dbReference>
<dbReference type="FunCoup" id="A0A3P8VZM3">
    <property type="interactions" value="509"/>
</dbReference>
<sequence length="233" mass="25511">MGLERLLFPVSGFCSRKPPLCNIQHSVRLFKKACLSTQSSPGIESGPTGFSVLCRRIFSCTKPLPSRRGHSSSSSQPSIDVTLFQHDKTRFARLLSLFCGGQFLFWSYLAHFAFTGLRNTDGRADRDKNKASTPVTGLAGMWSFEMNLGSNAWRYSFTLGCLAIGSSIVSLGILFCRRSVSKVVLHQGGKMVTLCTQSPLGPHRGHKITVPLSQSNPGVQIPTTNDESLQMPQ</sequence>
<name>A0A3P8VZM3_CYNSE</name>
<dbReference type="STRING" id="244447.ENSCSEP00000020708"/>
<reference evidence="3 4" key="1">
    <citation type="journal article" date="2014" name="Nat. Genet.">
        <title>Whole-genome sequence of a flatfish provides insights into ZW sex chromosome evolution and adaptation to a benthic lifestyle.</title>
        <authorList>
            <person name="Chen S."/>
            <person name="Zhang G."/>
            <person name="Shao C."/>
            <person name="Huang Q."/>
            <person name="Liu G."/>
            <person name="Zhang P."/>
            <person name="Song W."/>
            <person name="An N."/>
            <person name="Chalopin D."/>
            <person name="Volff J.N."/>
            <person name="Hong Y."/>
            <person name="Li Q."/>
            <person name="Sha Z."/>
            <person name="Zhou H."/>
            <person name="Xie M."/>
            <person name="Yu Q."/>
            <person name="Liu Y."/>
            <person name="Xiang H."/>
            <person name="Wang N."/>
            <person name="Wu K."/>
            <person name="Yang C."/>
            <person name="Zhou Q."/>
            <person name="Liao X."/>
            <person name="Yang L."/>
            <person name="Hu Q."/>
            <person name="Zhang J."/>
            <person name="Meng L."/>
            <person name="Jin L."/>
            <person name="Tian Y."/>
            <person name="Lian J."/>
            <person name="Yang J."/>
            <person name="Miao G."/>
            <person name="Liu S."/>
            <person name="Liang Z."/>
            <person name="Yan F."/>
            <person name="Li Y."/>
            <person name="Sun B."/>
            <person name="Zhang H."/>
            <person name="Zhang J."/>
            <person name="Zhu Y."/>
            <person name="Du M."/>
            <person name="Zhao Y."/>
            <person name="Schartl M."/>
            <person name="Tang Q."/>
            <person name="Wang J."/>
        </authorList>
    </citation>
    <scope>NUCLEOTIDE SEQUENCE</scope>
</reference>